<name>A0A7I9YXN3_MYCBU</name>
<dbReference type="InterPro" id="IPR017517">
    <property type="entry name" value="Maleyloyr_isom"/>
</dbReference>
<keyword evidence="2" id="KW-1185">Reference proteome</keyword>
<proteinExistence type="predicted"/>
<dbReference type="NCBIfam" id="TIGR03083">
    <property type="entry name" value="maleylpyruvate isomerase family mycothiol-dependent enzyme"/>
    <property type="match status" value="1"/>
</dbReference>
<gene>
    <name evidence="1" type="ORF">MBOU_55260</name>
</gene>
<sequence length="193" mass="20415">MRPGPDSPPTDELQSAEATLGVLQQVVHTLASDDLTKQTPCTEFDVSGLTDHLLSSITALGNMVDADFSSLPDDTESVERRIIGAARPALDAWHRHGLQGEVSLGQGAMPANVAVAVFSIEFLVHAWDYAVAVGRQVDAPDSLSEYVLGLAQMLIQPALRGAAGFDPPVSMSDDAPVLDRLVAFTGRNPGDAR</sequence>
<dbReference type="AlphaFoldDB" id="A0A7I9YXN3"/>
<dbReference type="SUPFAM" id="SSF109854">
    <property type="entry name" value="DinB/YfiT-like putative metalloenzymes"/>
    <property type="match status" value="1"/>
</dbReference>
<reference evidence="1 2" key="1">
    <citation type="journal article" date="2019" name="Emerg. Microbes Infect.">
        <title>Comprehensive subspecies identification of 175 nontuberculous mycobacteria species based on 7547 genomic profiles.</title>
        <authorList>
            <person name="Matsumoto Y."/>
            <person name="Kinjo T."/>
            <person name="Motooka D."/>
            <person name="Nabeya D."/>
            <person name="Jung N."/>
            <person name="Uechi K."/>
            <person name="Horii T."/>
            <person name="Iida T."/>
            <person name="Fujita J."/>
            <person name="Nakamura S."/>
        </authorList>
    </citation>
    <scope>NUCLEOTIDE SEQUENCE [LARGE SCALE GENOMIC DNA]</scope>
    <source>
        <strain evidence="1 2">JCM 30725</strain>
    </source>
</reference>
<comment type="caution">
    <text evidence="1">The sequence shown here is derived from an EMBL/GenBank/DDBJ whole genome shotgun (WGS) entry which is preliminary data.</text>
</comment>
<dbReference type="Proteomes" id="UP000465360">
    <property type="component" value="Unassembled WGS sequence"/>
</dbReference>
<dbReference type="EMBL" id="BLKZ01000002">
    <property type="protein sequence ID" value="GFG93484.1"/>
    <property type="molecule type" value="Genomic_DNA"/>
</dbReference>
<protein>
    <submittedName>
        <fullName evidence="1">TIGR03086 family protein</fullName>
    </submittedName>
</protein>
<accession>A0A7I9YXN3</accession>
<evidence type="ECO:0000313" key="1">
    <source>
        <dbReference type="EMBL" id="GFG93484.1"/>
    </source>
</evidence>
<organism evidence="1 2">
    <name type="scientific">Mycobacterium bourgelatii</name>
    <dbReference type="NCBI Taxonomy" id="1273442"/>
    <lineage>
        <taxon>Bacteria</taxon>
        <taxon>Bacillati</taxon>
        <taxon>Actinomycetota</taxon>
        <taxon>Actinomycetes</taxon>
        <taxon>Mycobacteriales</taxon>
        <taxon>Mycobacteriaceae</taxon>
        <taxon>Mycobacterium</taxon>
    </lineage>
</organism>
<dbReference type="InterPro" id="IPR017520">
    <property type="entry name" value="CHP03086"/>
</dbReference>
<dbReference type="NCBIfam" id="TIGR03086">
    <property type="entry name" value="TIGR03086 family metal-binding protein"/>
    <property type="match status" value="1"/>
</dbReference>
<dbReference type="InterPro" id="IPR034660">
    <property type="entry name" value="DinB/YfiT-like"/>
</dbReference>
<evidence type="ECO:0000313" key="2">
    <source>
        <dbReference type="Proteomes" id="UP000465360"/>
    </source>
</evidence>